<feature type="non-terminal residue" evidence="1">
    <location>
        <position position="102"/>
    </location>
</feature>
<comment type="caution">
    <text evidence="1">The sequence shown here is derived from an EMBL/GenBank/DDBJ whole genome shotgun (WGS) entry which is preliminary data.</text>
</comment>
<name>A0A8J5IMK7_9STRA</name>
<proteinExistence type="predicted"/>
<dbReference type="PANTHER" id="PTHR33939">
    <property type="entry name" value="PROTEIN CBG22215"/>
    <property type="match status" value="1"/>
</dbReference>
<sequence length="102" mass="11918">EAKYGECNIHLDGASYHKRQTYRDPTKSDTRKEIITYCEIMVGEDIDFNMVKEEVVKIIDAHQPNPSYRVVELAVEHGHLVHYTPPYHPSLQPIERNWAQVK</sequence>
<gene>
    <name evidence="1" type="ORF">JG688_00013221</name>
</gene>
<evidence type="ECO:0008006" key="3">
    <source>
        <dbReference type="Google" id="ProtNLM"/>
    </source>
</evidence>
<dbReference type="AlphaFoldDB" id="A0A8J5IMK7"/>
<dbReference type="Proteomes" id="UP000709295">
    <property type="component" value="Unassembled WGS sequence"/>
</dbReference>
<dbReference type="EMBL" id="JAENGY010001100">
    <property type="protein sequence ID" value="KAG6952550.1"/>
    <property type="molecule type" value="Genomic_DNA"/>
</dbReference>
<keyword evidence="2" id="KW-1185">Reference proteome</keyword>
<organism evidence="1 2">
    <name type="scientific">Phytophthora aleatoria</name>
    <dbReference type="NCBI Taxonomy" id="2496075"/>
    <lineage>
        <taxon>Eukaryota</taxon>
        <taxon>Sar</taxon>
        <taxon>Stramenopiles</taxon>
        <taxon>Oomycota</taxon>
        <taxon>Peronosporomycetes</taxon>
        <taxon>Peronosporales</taxon>
        <taxon>Peronosporaceae</taxon>
        <taxon>Phytophthora</taxon>
    </lineage>
</organism>
<evidence type="ECO:0000313" key="2">
    <source>
        <dbReference type="Proteomes" id="UP000709295"/>
    </source>
</evidence>
<dbReference type="PANTHER" id="PTHR33939:SF1">
    <property type="entry name" value="DUF4371 DOMAIN-CONTAINING PROTEIN"/>
    <property type="match status" value="1"/>
</dbReference>
<protein>
    <recommendedName>
        <fullName evidence="3">Tc1-like transposase DDE domain-containing protein</fullName>
    </recommendedName>
</protein>
<evidence type="ECO:0000313" key="1">
    <source>
        <dbReference type="EMBL" id="KAG6952550.1"/>
    </source>
</evidence>
<reference evidence="1" key="1">
    <citation type="submission" date="2021-01" db="EMBL/GenBank/DDBJ databases">
        <title>Phytophthora aleatoria, a newly-described species from Pinus radiata is distinct from Phytophthora cactorum isolates based on comparative genomics.</title>
        <authorList>
            <person name="Mcdougal R."/>
            <person name="Panda P."/>
            <person name="Williams N."/>
            <person name="Studholme D.J."/>
        </authorList>
    </citation>
    <scope>NUCLEOTIDE SEQUENCE</scope>
    <source>
        <strain evidence="1">NZFS 4037</strain>
    </source>
</reference>
<accession>A0A8J5IMK7</accession>